<dbReference type="AlphaFoldDB" id="A0A067C6N8"/>
<sequence>SQLQSLVVSWFHADTMEALIAGLSSVPALTSLALRHCNLSLSMELLLEMLATTSMHLETLSVIDQDLTRNGSAAVPSAYCDCHTGIFRCVCWMCCTCFQSLLLRAATSTTSAS</sequence>
<dbReference type="GeneID" id="24142031"/>
<dbReference type="SUPFAM" id="SSF52047">
    <property type="entry name" value="RNI-like"/>
    <property type="match status" value="1"/>
</dbReference>
<name>A0A067C6N8_SAPPC</name>
<dbReference type="EMBL" id="KK583273">
    <property type="protein sequence ID" value="KDO22171.1"/>
    <property type="molecule type" value="Genomic_DNA"/>
</dbReference>
<dbReference type="KEGG" id="spar:SPRG_21176"/>
<dbReference type="RefSeq" id="XP_012207138.1">
    <property type="nucleotide sequence ID" value="XM_012351748.1"/>
</dbReference>
<evidence type="ECO:0000313" key="1">
    <source>
        <dbReference type="EMBL" id="KDO22171.1"/>
    </source>
</evidence>
<keyword evidence="2" id="KW-1185">Reference proteome</keyword>
<evidence type="ECO:0000313" key="2">
    <source>
        <dbReference type="Proteomes" id="UP000030745"/>
    </source>
</evidence>
<accession>A0A067C6N8</accession>
<proteinExistence type="predicted"/>
<dbReference type="VEuPathDB" id="FungiDB:SPRG_21176"/>
<dbReference type="InterPro" id="IPR032675">
    <property type="entry name" value="LRR_dom_sf"/>
</dbReference>
<dbReference type="Gene3D" id="3.80.10.10">
    <property type="entry name" value="Ribonuclease Inhibitor"/>
    <property type="match status" value="1"/>
</dbReference>
<dbReference type="Proteomes" id="UP000030745">
    <property type="component" value="Unassembled WGS sequence"/>
</dbReference>
<gene>
    <name evidence="1" type="ORF">SPRG_21176</name>
</gene>
<protein>
    <submittedName>
        <fullName evidence="1">Uncharacterized protein</fullName>
    </submittedName>
</protein>
<organism evidence="1 2">
    <name type="scientific">Saprolegnia parasitica (strain CBS 223.65)</name>
    <dbReference type="NCBI Taxonomy" id="695850"/>
    <lineage>
        <taxon>Eukaryota</taxon>
        <taxon>Sar</taxon>
        <taxon>Stramenopiles</taxon>
        <taxon>Oomycota</taxon>
        <taxon>Saprolegniomycetes</taxon>
        <taxon>Saprolegniales</taxon>
        <taxon>Saprolegniaceae</taxon>
        <taxon>Saprolegnia</taxon>
    </lineage>
</organism>
<feature type="non-terminal residue" evidence="1">
    <location>
        <position position="1"/>
    </location>
</feature>
<reference evidence="1 2" key="1">
    <citation type="journal article" date="2013" name="PLoS Genet.">
        <title>Distinctive expansion of potential virulence genes in the genome of the oomycete fish pathogen Saprolegnia parasitica.</title>
        <authorList>
            <person name="Jiang R.H."/>
            <person name="de Bruijn I."/>
            <person name="Haas B.J."/>
            <person name="Belmonte R."/>
            <person name="Lobach L."/>
            <person name="Christie J."/>
            <person name="van den Ackerveken G."/>
            <person name="Bottin A."/>
            <person name="Bulone V."/>
            <person name="Diaz-Moreno S.M."/>
            <person name="Dumas B."/>
            <person name="Fan L."/>
            <person name="Gaulin E."/>
            <person name="Govers F."/>
            <person name="Grenville-Briggs L.J."/>
            <person name="Horner N.R."/>
            <person name="Levin J.Z."/>
            <person name="Mammella M."/>
            <person name="Meijer H.J."/>
            <person name="Morris P."/>
            <person name="Nusbaum C."/>
            <person name="Oome S."/>
            <person name="Phillips A.J."/>
            <person name="van Rooyen D."/>
            <person name="Rzeszutek E."/>
            <person name="Saraiva M."/>
            <person name="Secombes C.J."/>
            <person name="Seidl M.F."/>
            <person name="Snel B."/>
            <person name="Stassen J.H."/>
            <person name="Sykes S."/>
            <person name="Tripathy S."/>
            <person name="van den Berg H."/>
            <person name="Vega-Arreguin J.C."/>
            <person name="Wawra S."/>
            <person name="Young S.K."/>
            <person name="Zeng Q."/>
            <person name="Dieguez-Uribeondo J."/>
            <person name="Russ C."/>
            <person name="Tyler B.M."/>
            <person name="van West P."/>
        </authorList>
    </citation>
    <scope>NUCLEOTIDE SEQUENCE [LARGE SCALE GENOMIC DNA]</scope>
    <source>
        <strain evidence="1 2">CBS 223.65</strain>
    </source>
</reference>